<organism evidence="2 3">
    <name type="scientific">Lactuca saligna</name>
    <name type="common">Willowleaf lettuce</name>
    <dbReference type="NCBI Taxonomy" id="75948"/>
    <lineage>
        <taxon>Eukaryota</taxon>
        <taxon>Viridiplantae</taxon>
        <taxon>Streptophyta</taxon>
        <taxon>Embryophyta</taxon>
        <taxon>Tracheophyta</taxon>
        <taxon>Spermatophyta</taxon>
        <taxon>Magnoliopsida</taxon>
        <taxon>eudicotyledons</taxon>
        <taxon>Gunneridae</taxon>
        <taxon>Pentapetalae</taxon>
        <taxon>asterids</taxon>
        <taxon>campanulids</taxon>
        <taxon>Asterales</taxon>
        <taxon>Asteraceae</taxon>
        <taxon>Cichorioideae</taxon>
        <taxon>Cichorieae</taxon>
        <taxon>Lactucinae</taxon>
        <taxon>Lactuca</taxon>
    </lineage>
</organism>
<dbReference type="PANTHER" id="PTHR31681:SF34">
    <property type="entry name" value="DUF295 DOMAIN-CONTAINING PROTEIN"/>
    <property type="match status" value="1"/>
</dbReference>
<dbReference type="Proteomes" id="UP001177003">
    <property type="component" value="Chromosome 9"/>
</dbReference>
<evidence type="ECO:0000313" key="3">
    <source>
        <dbReference type="Proteomes" id="UP001177003"/>
    </source>
</evidence>
<accession>A0AA36A2R7</accession>
<evidence type="ECO:0000313" key="2">
    <source>
        <dbReference type="EMBL" id="CAI9303510.1"/>
    </source>
</evidence>
<proteinExistence type="predicted"/>
<keyword evidence="3" id="KW-1185">Reference proteome</keyword>
<dbReference type="Gene3D" id="3.90.228.10">
    <property type="match status" value="1"/>
</dbReference>
<dbReference type="EMBL" id="OX465085">
    <property type="protein sequence ID" value="CAI9303510.1"/>
    <property type="molecule type" value="Genomic_DNA"/>
</dbReference>
<dbReference type="AlphaFoldDB" id="A0AA36A2R7"/>
<reference evidence="2" key="1">
    <citation type="submission" date="2023-04" db="EMBL/GenBank/DDBJ databases">
        <authorList>
            <person name="Vijverberg K."/>
            <person name="Xiong W."/>
            <person name="Schranz E."/>
        </authorList>
    </citation>
    <scope>NUCLEOTIDE SEQUENCE</scope>
</reference>
<evidence type="ECO:0000256" key="1">
    <source>
        <dbReference type="SAM" id="MobiDB-lite"/>
    </source>
</evidence>
<dbReference type="SUPFAM" id="SSF56399">
    <property type="entry name" value="ADP-ribosylation"/>
    <property type="match status" value="1"/>
</dbReference>
<gene>
    <name evidence="2" type="ORF">LSALG_LOCUS41946</name>
</gene>
<protein>
    <submittedName>
        <fullName evidence="2">Uncharacterized protein</fullName>
    </submittedName>
</protein>
<dbReference type="PANTHER" id="PTHR31681">
    <property type="entry name" value="C2H2-LIKE ZINC FINGER PROTEIN"/>
    <property type="match status" value="1"/>
</dbReference>
<feature type="region of interest" description="Disordered" evidence="1">
    <location>
        <begin position="50"/>
        <end position="75"/>
    </location>
</feature>
<name>A0AA36A2R7_LACSI</name>
<sequence>MDCSSQLVGHGSTPLDMSTCARIDVELQSPRAMHVLCGLLKGKRHCEGKQLTDTTSANMSRTSTKPRNQEDDEEFTQHQRINCFYVLETGDPSRNVIEMIFRAATTTTDISRCIINIKQVLKLNHSRETLETFESFREGVKNRAHKHYDKQPRNMVDGNEKLLFYGAKSTYCKQFGSSKLCRASDCRICSIIKSGFYTAEWTTGIWLNTSCQDIINANTSAKMMNVKMAIIVCRVIAGRVIDMLDRDGEGDYDSVRGIKSNYLFVRNPSAVLPCFVIILNCTKLC</sequence>
<feature type="compositionally biased region" description="Polar residues" evidence="1">
    <location>
        <begin position="51"/>
        <end position="66"/>
    </location>
</feature>